<dbReference type="PANTHER" id="PTHR36617">
    <property type="entry name" value="PROTEIN, PUTATIVE-RELATED"/>
    <property type="match status" value="1"/>
</dbReference>
<gene>
    <name evidence="2" type="primary">LOC107781590</name>
</gene>
<feature type="domain" description="Reverse transcriptase zinc-binding" evidence="1">
    <location>
        <begin position="39"/>
        <end position="125"/>
    </location>
</feature>
<dbReference type="PANTHER" id="PTHR36617:SF15">
    <property type="entry name" value="REVERSE TRANSCRIPTASE ZINC-BINDING DOMAIN-CONTAINING PROTEIN"/>
    <property type="match status" value="1"/>
</dbReference>
<name>A0A1S3Z0C7_TOBAC</name>
<proteinExistence type="predicted"/>
<dbReference type="Pfam" id="PF13966">
    <property type="entry name" value="zf-RVT"/>
    <property type="match status" value="1"/>
</dbReference>
<sequence>MQEWELGELFDLFRLLESFQMNTQAQDSLRWGNLNEGCYSVKEGYKKLCASNEVTELWPWKLIWKTKLPTKVMCFTWIALKGAILTQDNLCSRNFQLVNRCYMCLDNSESINHLLLHCRVAADLWHMFLSTIGISWTTPQGIKEAVESWSQWKVERTIKKIWQMIPASIFWCIWAERNRRCFDGISTPNSYLKAKCLRNLYSWSNLSSVNDLIPFLDFISSLSLA</sequence>
<organism evidence="2">
    <name type="scientific">Nicotiana tabacum</name>
    <name type="common">Common tobacco</name>
    <dbReference type="NCBI Taxonomy" id="4097"/>
    <lineage>
        <taxon>Eukaryota</taxon>
        <taxon>Viridiplantae</taxon>
        <taxon>Streptophyta</taxon>
        <taxon>Embryophyta</taxon>
        <taxon>Tracheophyta</taxon>
        <taxon>Spermatophyta</taxon>
        <taxon>Magnoliopsida</taxon>
        <taxon>eudicotyledons</taxon>
        <taxon>Gunneridae</taxon>
        <taxon>Pentapetalae</taxon>
        <taxon>asterids</taxon>
        <taxon>lamiids</taxon>
        <taxon>Solanales</taxon>
        <taxon>Solanaceae</taxon>
        <taxon>Nicotianoideae</taxon>
        <taxon>Nicotianeae</taxon>
        <taxon>Nicotiana</taxon>
    </lineage>
</organism>
<dbReference type="OrthoDB" id="1210636at2759"/>
<evidence type="ECO:0000259" key="1">
    <source>
        <dbReference type="Pfam" id="PF13966"/>
    </source>
</evidence>
<accession>A0A1S3Z0C7</accession>
<dbReference type="PaxDb" id="4097-A0A1S3Z0C7"/>
<dbReference type="InterPro" id="IPR026960">
    <property type="entry name" value="RVT-Znf"/>
</dbReference>
<dbReference type="RefSeq" id="XP_016457810.1">
    <property type="nucleotide sequence ID" value="XM_016602324.1"/>
</dbReference>
<evidence type="ECO:0000313" key="2">
    <source>
        <dbReference type="RefSeq" id="XP_016457810.1"/>
    </source>
</evidence>
<dbReference type="OMA" id="RCCASDI"/>
<reference evidence="2" key="1">
    <citation type="submission" date="2025-08" db="UniProtKB">
        <authorList>
            <consortium name="RefSeq"/>
        </authorList>
    </citation>
    <scope>IDENTIFICATION</scope>
</reference>
<dbReference type="KEGG" id="nta:107781590"/>
<dbReference type="AlphaFoldDB" id="A0A1S3Z0C7"/>
<protein>
    <recommendedName>
        <fullName evidence="1">Reverse transcriptase zinc-binding domain-containing protein</fullName>
    </recommendedName>
</protein>